<name>I1D5K9_9PSEU</name>
<dbReference type="InterPro" id="IPR024301">
    <property type="entry name" value="Amidase_6"/>
</dbReference>
<keyword evidence="3" id="KW-1185">Reference proteome</keyword>
<proteinExistence type="predicted"/>
<gene>
    <name evidence="2" type="ORF">SacglDRAFT_03373</name>
</gene>
<dbReference type="EMBL" id="CM001484">
    <property type="protein sequence ID" value="EIF00234.1"/>
    <property type="molecule type" value="Genomic_DNA"/>
</dbReference>
<dbReference type="Pfam" id="PF12671">
    <property type="entry name" value="Amidase_6"/>
    <property type="match status" value="1"/>
</dbReference>
<dbReference type="AlphaFoldDB" id="I1D5K9"/>
<evidence type="ECO:0000259" key="1">
    <source>
        <dbReference type="Pfam" id="PF12671"/>
    </source>
</evidence>
<reference evidence="2 3" key="1">
    <citation type="submission" date="2011-09" db="EMBL/GenBank/DDBJ databases">
        <authorList>
            <consortium name="US DOE Joint Genome Institute (JGI-PGF)"/>
            <person name="Lucas S."/>
            <person name="Han J."/>
            <person name="Lapidus A."/>
            <person name="Cheng J.-F."/>
            <person name="Goodwin L."/>
            <person name="Pitluck S."/>
            <person name="Peters L."/>
            <person name="Land M.L."/>
            <person name="Hauser L."/>
            <person name="Brambilla E."/>
            <person name="Klenk H.-P."/>
            <person name="Woyke T.J."/>
        </authorList>
    </citation>
    <scope>NUCLEOTIDE SEQUENCE [LARGE SCALE GENOMIC DNA]</scope>
    <source>
        <strain evidence="2 3">K62</strain>
    </source>
</reference>
<dbReference type="PANTHER" id="PTHR40032:SF1">
    <property type="entry name" value="EXPORTED PROTEIN"/>
    <property type="match status" value="1"/>
</dbReference>
<feature type="domain" description="Putative amidase" evidence="1">
    <location>
        <begin position="264"/>
        <end position="409"/>
    </location>
</feature>
<dbReference type="HOGENOM" id="CLU_663293_0_0_11"/>
<sequence>MTLADWRLGPTIHYMITYQQLRDVNPDMFATAADDWLVVAKEAETAADDIYESDADGLEDNWTDELGEQARAECQKIAQDYHIAALASRGVLTVLDGFADAVRMVKRNLESAVDFATGAGLSVSDDGHVTVPPGNDDPRAAEQAARANELVIDALTAATRIDEEARTALYDLVRQASIDTVMSEDEIAETVLNGPVKAAGLATLEMIKESMPLDESAEEQTAWWHSLNPEQQREYMRAAPVELHDMAGIPDTVKRELIGNDGMNRVEMVRWAQQYGETEYRNIPGMANCTNFVSYAMHEGGGVPENADGITPYDEDDWSQDHDHWGIPGLNELDKQQQSASWAAARNHHDYMLSHGGETVSPAEAMPGDIIYFENTEGIHHAAVVTAITPDGEIMYTQHTGEHTNLSLTDRQAFNNIYSGEDTPIIVRPHPDWI</sequence>
<evidence type="ECO:0000313" key="2">
    <source>
        <dbReference type="EMBL" id="EIF00234.1"/>
    </source>
</evidence>
<protein>
    <recommendedName>
        <fullName evidence="1">Putative amidase domain-containing protein</fullName>
    </recommendedName>
</protein>
<dbReference type="OrthoDB" id="3826164at2"/>
<dbReference type="eggNOG" id="ENOG5031ZU4">
    <property type="taxonomic scope" value="Bacteria"/>
</dbReference>
<dbReference type="PANTHER" id="PTHR40032">
    <property type="entry name" value="EXPORTED PROTEIN-RELATED"/>
    <property type="match status" value="1"/>
</dbReference>
<accession>I1D5K9</accession>
<dbReference type="Gene3D" id="3.90.1720.10">
    <property type="entry name" value="endopeptidase domain like (from Nostoc punctiforme)"/>
    <property type="match status" value="1"/>
</dbReference>
<reference evidence="3" key="2">
    <citation type="submission" date="2012-01" db="EMBL/GenBank/DDBJ databases">
        <title>Noncontiguous Finished sequence of chromosome of Saccharomonospora glauca K62.</title>
        <authorList>
            <consortium name="US DOE Joint Genome Institute"/>
            <person name="Lucas S."/>
            <person name="Han J."/>
            <person name="Lapidus A."/>
            <person name="Cheng J.-F."/>
            <person name="Goodwin L."/>
            <person name="Pitluck S."/>
            <person name="Peters L."/>
            <person name="Mikhailova N."/>
            <person name="Held B."/>
            <person name="Detter J.C."/>
            <person name="Han C."/>
            <person name="Tapia R."/>
            <person name="Land M."/>
            <person name="Hauser L."/>
            <person name="Kyrpides N."/>
            <person name="Ivanova N."/>
            <person name="Pagani I."/>
            <person name="Brambilla E.-M."/>
            <person name="Klenk H.-P."/>
            <person name="Woyke T."/>
        </authorList>
    </citation>
    <scope>NUCLEOTIDE SEQUENCE [LARGE SCALE GENOMIC DNA]</scope>
    <source>
        <strain evidence="3">K62</strain>
    </source>
</reference>
<evidence type="ECO:0000313" key="3">
    <source>
        <dbReference type="Proteomes" id="UP000005087"/>
    </source>
</evidence>
<organism evidence="2 3">
    <name type="scientific">Saccharomonospora glauca K62</name>
    <dbReference type="NCBI Taxonomy" id="928724"/>
    <lineage>
        <taxon>Bacteria</taxon>
        <taxon>Bacillati</taxon>
        <taxon>Actinomycetota</taxon>
        <taxon>Actinomycetes</taxon>
        <taxon>Pseudonocardiales</taxon>
        <taxon>Pseudonocardiaceae</taxon>
        <taxon>Saccharomonospora</taxon>
    </lineage>
</organism>
<dbReference type="RefSeq" id="WP_005465972.1">
    <property type="nucleotide sequence ID" value="NZ_CM001484.1"/>
</dbReference>
<dbReference type="Proteomes" id="UP000005087">
    <property type="component" value="Chromosome"/>
</dbReference>